<proteinExistence type="inferred from homology"/>
<dbReference type="InterPro" id="IPR037257">
    <property type="entry name" value="T2SS_E_N_sf"/>
</dbReference>
<evidence type="ECO:0000256" key="3">
    <source>
        <dbReference type="ARBA" id="ARBA00022840"/>
    </source>
</evidence>
<dbReference type="GO" id="GO:0016887">
    <property type="term" value="F:ATP hydrolysis activity"/>
    <property type="evidence" value="ECO:0007669"/>
    <property type="project" value="TreeGrafter"/>
</dbReference>
<dbReference type="EMBL" id="CP080777">
    <property type="protein sequence ID" value="UWP97217.1"/>
    <property type="molecule type" value="Genomic_DNA"/>
</dbReference>
<dbReference type="PANTHER" id="PTHR30258:SF1">
    <property type="entry name" value="PROTEIN TRANSPORT PROTEIN HOFB HOMOLOG"/>
    <property type="match status" value="1"/>
</dbReference>
<dbReference type="Gene3D" id="3.40.50.300">
    <property type="entry name" value="P-loop containing nucleotide triphosphate hydrolases"/>
    <property type="match status" value="1"/>
</dbReference>
<evidence type="ECO:0000256" key="2">
    <source>
        <dbReference type="ARBA" id="ARBA00022741"/>
    </source>
</evidence>
<dbReference type="SUPFAM" id="SSF160246">
    <property type="entry name" value="EspE N-terminal domain-like"/>
    <property type="match status" value="1"/>
</dbReference>
<reference evidence="5" key="1">
    <citation type="submission" date="2021-08" db="EMBL/GenBank/DDBJ databases">
        <authorList>
            <person name="Nwanade C."/>
            <person name="Wang M."/>
            <person name="Masoudi A."/>
            <person name="Yu Z."/>
            <person name="Liu J."/>
        </authorList>
    </citation>
    <scope>NUCLEOTIDE SEQUENCE</scope>
    <source>
        <strain evidence="5">S056</strain>
        <plasmid evidence="5">unnamed1</plasmid>
    </source>
</reference>
<feature type="domain" description="Bacterial type II secretion system protein E" evidence="4">
    <location>
        <begin position="349"/>
        <end position="363"/>
    </location>
</feature>
<comment type="similarity">
    <text evidence="1">Belongs to the GSP E family.</text>
</comment>
<keyword evidence="5" id="KW-0614">Plasmid</keyword>
<dbReference type="Gene3D" id="3.30.300.160">
    <property type="entry name" value="Type II secretion system, protein E, N-terminal domain"/>
    <property type="match status" value="1"/>
</dbReference>
<dbReference type="InterPro" id="IPR027417">
    <property type="entry name" value="P-loop_NTPase"/>
</dbReference>
<accession>A0A9Q9LZ44</accession>
<dbReference type="PROSITE" id="PS00662">
    <property type="entry name" value="T2SP_E"/>
    <property type="match status" value="1"/>
</dbReference>
<dbReference type="Pfam" id="PF05157">
    <property type="entry name" value="MshEN"/>
    <property type="match status" value="1"/>
</dbReference>
<evidence type="ECO:0000259" key="4">
    <source>
        <dbReference type="PROSITE" id="PS00662"/>
    </source>
</evidence>
<dbReference type="GO" id="GO:0005524">
    <property type="term" value="F:ATP binding"/>
    <property type="evidence" value="ECO:0007669"/>
    <property type="project" value="UniProtKB-KW"/>
</dbReference>
<dbReference type="Pfam" id="PF00437">
    <property type="entry name" value="T2SSE"/>
    <property type="match status" value="1"/>
</dbReference>
<evidence type="ECO:0000313" key="6">
    <source>
        <dbReference type="Proteomes" id="UP001057991"/>
    </source>
</evidence>
<dbReference type="AlphaFoldDB" id="A0A9Q9LZ44"/>
<gene>
    <name evidence="5" type="ORF">K3X48_15415</name>
</gene>
<dbReference type="InterPro" id="IPR007831">
    <property type="entry name" value="T2SS_GspE_N"/>
</dbReference>
<sequence>MDQTNTDLSQHETLRARAAALGVDWVSLSGRRVDPDLFNILSVEHALRLTAAPFRADDGTVRIAITDPGNMALEHQLLHLAGGEVELAVAEKSDILAYLRRADGSGQVLRNVARDFQPQVIRDTGGGKEDVVDLASVVGQTGIVRLLNSILMAALEKQVSDIHFELAEARLELKYRIDGILQPATDHIDASHHEELVSRIKVLAELDIAEQRIPQDGRFRMRFENRDIDFRVSVLPTQFGEDVVIRVLDKGSLSKTGDPLSLRGLGIAEENLKVLLEEARAPYGLMLITGPTGSGKTTTLYGTLGEMNDGMQKIITIEDPIEYQISNVVQIPVNEKKGLSFAAGLRSILRHDPDKIMVGEIRDRETAEIAIQAALTGHLVLASIHANNTLDVIGRFTHWGIDLHDFVAALNSVFAQRLFRRLCENCKEADHEAGAGLFRAVGCISCSDTGYRGRLAALEHLVLDEEIAELIVNRSVFGNLNAARNRKGMRSLQQAAEQLVQQGITSQAEVERVLGKRHES</sequence>
<name>A0A9Q9LZ44_9RHOB</name>
<evidence type="ECO:0000256" key="1">
    <source>
        <dbReference type="ARBA" id="ARBA00006611"/>
    </source>
</evidence>
<dbReference type="SUPFAM" id="SSF52540">
    <property type="entry name" value="P-loop containing nucleoside triphosphate hydrolases"/>
    <property type="match status" value="1"/>
</dbReference>
<dbReference type="GO" id="GO:0005886">
    <property type="term" value="C:plasma membrane"/>
    <property type="evidence" value="ECO:0007669"/>
    <property type="project" value="TreeGrafter"/>
</dbReference>
<protein>
    <submittedName>
        <fullName evidence="5">GspE/PulE family protein</fullName>
    </submittedName>
</protein>
<dbReference type="InterPro" id="IPR001482">
    <property type="entry name" value="T2SS/T4SS_dom"/>
</dbReference>
<dbReference type="PANTHER" id="PTHR30258">
    <property type="entry name" value="TYPE II SECRETION SYSTEM PROTEIN GSPE-RELATED"/>
    <property type="match status" value="1"/>
</dbReference>
<dbReference type="RefSeq" id="WP_259807075.1">
    <property type="nucleotide sequence ID" value="NZ_CP080777.1"/>
</dbReference>
<keyword evidence="2" id="KW-0547">Nucleotide-binding</keyword>
<dbReference type="CDD" id="cd01129">
    <property type="entry name" value="PulE-GspE-like"/>
    <property type="match status" value="1"/>
</dbReference>
<evidence type="ECO:0000313" key="5">
    <source>
        <dbReference type="EMBL" id="UWP97217.1"/>
    </source>
</evidence>
<keyword evidence="3" id="KW-0067">ATP-binding</keyword>
<organism evidence="5 6">
    <name type="scientific">Aliiroseovarius crassostreae</name>
    <dbReference type="NCBI Taxonomy" id="154981"/>
    <lineage>
        <taxon>Bacteria</taxon>
        <taxon>Pseudomonadati</taxon>
        <taxon>Pseudomonadota</taxon>
        <taxon>Alphaproteobacteria</taxon>
        <taxon>Rhodobacterales</taxon>
        <taxon>Paracoccaceae</taxon>
        <taxon>Aliiroseovarius</taxon>
    </lineage>
</organism>
<dbReference type="Proteomes" id="UP001057991">
    <property type="component" value="Plasmid unnamed1"/>
</dbReference>
<dbReference type="Gene3D" id="3.30.450.90">
    <property type="match status" value="1"/>
</dbReference>
<geneLocation type="plasmid" evidence="5 6">
    <name>unnamed1</name>
</geneLocation>